<dbReference type="CDD" id="cd02696">
    <property type="entry name" value="MurNAc-LAA"/>
    <property type="match status" value="1"/>
</dbReference>
<feature type="chain" id="PRO_5011555822" description="N-acetylmuramoyl-L-alanine amidase" evidence="4">
    <location>
        <begin position="24"/>
        <end position="412"/>
    </location>
</feature>
<evidence type="ECO:0000256" key="3">
    <source>
        <dbReference type="ARBA" id="ARBA00022801"/>
    </source>
</evidence>
<dbReference type="InterPro" id="IPR002508">
    <property type="entry name" value="MurNAc-LAA_cat"/>
</dbReference>
<keyword evidence="3" id="KW-0378">Hydrolase</keyword>
<evidence type="ECO:0000313" key="7">
    <source>
        <dbReference type="Proteomes" id="UP000198599"/>
    </source>
</evidence>
<dbReference type="Gene3D" id="2.60.40.3500">
    <property type="match status" value="1"/>
</dbReference>
<sequence length="412" mass="44429">MGRAMAKWFVIVVMLCMAPGVHAQQQGFSALARIDPEASTLTDTRRGLELRLTLSQGVPYRVFTLDEPARLVLDFREIDWQGVSGAAFARAERATAVRLGQIRPGWSRMVVDLAGPHVLGSAGLEVDRVTGAGNLRVVLGAPDAEAFAARAGTPDLPGWDLPNPEGALVAPERRVPGEGPLFVVLDPGHGGIDPGAQFGGVTEKDLMLQFALELKEVLLRDGRFDVVLTRDADEFVPLERRVALAHQGRADVFLSLHADALSGARARGASVYTLSESASDEASAALAERHNRADILAGVDLSGKDDVVADILIDLARQETQPRAERLAKTVLTTLKAQDLPLLSRPLRHAGFSVLKAPDIPSVLLELGFLSSARDLENLRDPAWRARMAGALRDAMLVWRREDGARAGLVRQ</sequence>
<dbReference type="EC" id="3.5.1.28" evidence="2"/>
<dbReference type="PANTHER" id="PTHR30404:SF0">
    <property type="entry name" value="N-ACETYLMURAMOYL-L-ALANINE AMIDASE AMIC"/>
    <property type="match status" value="1"/>
</dbReference>
<organism evidence="6 7">
    <name type="scientific">Roseovarius lutimaris</name>
    <dbReference type="NCBI Taxonomy" id="1005928"/>
    <lineage>
        <taxon>Bacteria</taxon>
        <taxon>Pseudomonadati</taxon>
        <taxon>Pseudomonadota</taxon>
        <taxon>Alphaproteobacteria</taxon>
        <taxon>Rhodobacterales</taxon>
        <taxon>Roseobacteraceae</taxon>
        <taxon>Roseovarius</taxon>
    </lineage>
</organism>
<dbReference type="EMBL" id="FOVP01000010">
    <property type="protein sequence ID" value="SFN85792.1"/>
    <property type="molecule type" value="Genomic_DNA"/>
</dbReference>
<dbReference type="GO" id="GO:0030288">
    <property type="term" value="C:outer membrane-bounded periplasmic space"/>
    <property type="evidence" value="ECO:0007669"/>
    <property type="project" value="TreeGrafter"/>
</dbReference>
<accession>A0A1I5CG46</accession>
<keyword evidence="7" id="KW-1185">Reference proteome</keyword>
<dbReference type="AlphaFoldDB" id="A0A1I5CG46"/>
<dbReference type="GO" id="GO:0008745">
    <property type="term" value="F:N-acetylmuramoyl-L-alanine amidase activity"/>
    <property type="evidence" value="ECO:0007669"/>
    <property type="project" value="UniProtKB-EC"/>
</dbReference>
<name>A0A1I5CG46_9RHOB</name>
<dbReference type="STRING" id="1005928.SAMN04487859_11024"/>
<dbReference type="PANTHER" id="PTHR30404">
    <property type="entry name" value="N-ACETYLMURAMOYL-L-ALANINE AMIDASE"/>
    <property type="match status" value="1"/>
</dbReference>
<keyword evidence="4" id="KW-0732">Signal</keyword>
<dbReference type="InterPro" id="IPR050695">
    <property type="entry name" value="N-acetylmuramoyl_amidase_3"/>
</dbReference>
<protein>
    <recommendedName>
        <fullName evidence="2">N-acetylmuramoyl-L-alanine amidase</fullName>
        <ecNumber evidence="2">3.5.1.28</ecNumber>
    </recommendedName>
</protein>
<dbReference type="SUPFAM" id="SSF53187">
    <property type="entry name" value="Zn-dependent exopeptidases"/>
    <property type="match status" value="1"/>
</dbReference>
<gene>
    <name evidence="6" type="ORF">SAMN04487859_11024</name>
</gene>
<evidence type="ECO:0000256" key="1">
    <source>
        <dbReference type="ARBA" id="ARBA00001561"/>
    </source>
</evidence>
<dbReference type="Gene3D" id="3.40.630.40">
    <property type="entry name" value="Zn-dependent exopeptidases"/>
    <property type="match status" value="1"/>
</dbReference>
<dbReference type="GO" id="GO:0009253">
    <property type="term" value="P:peptidoglycan catabolic process"/>
    <property type="evidence" value="ECO:0007669"/>
    <property type="project" value="InterPro"/>
</dbReference>
<feature type="domain" description="MurNAc-LAA" evidence="5">
    <location>
        <begin position="242"/>
        <end position="397"/>
    </location>
</feature>
<dbReference type="SMART" id="SM00646">
    <property type="entry name" value="Ami_3"/>
    <property type="match status" value="1"/>
</dbReference>
<evidence type="ECO:0000313" key="6">
    <source>
        <dbReference type="EMBL" id="SFN85792.1"/>
    </source>
</evidence>
<dbReference type="Pfam" id="PF01520">
    <property type="entry name" value="Amidase_3"/>
    <property type="match status" value="1"/>
</dbReference>
<evidence type="ECO:0000256" key="2">
    <source>
        <dbReference type="ARBA" id="ARBA00011901"/>
    </source>
</evidence>
<dbReference type="InterPro" id="IPR021731">
    <property type="entry name" value="AMIN_dom"/>
</dbReference>
<feature type="signal peptide" evidence="4">
    <location>
        <begin position="1"/>
        <end position="23"/>
    </location>
</feature>
<reference evidence="7" key="1">
    <citation type="submission" date="2016-10" db="EMBL/GenBank/DDBJ databases">
        <authorList>
            <person name="Varghese N."/>
            <person name="Submissions S."/>
        </authorList>
    </citation>
    <scope>NUCLEOTIDE SEQUENCE [LARGE SCALE GENOMIC DNA]</scope>
    <source>
        <strain evidence="7">DSM 28463</strain>
    </source>
</reference>
<evidence type="ECO:0000259" key="5">
    <source>
        <dbReference type="SMART" id="SM00646"/>
    </source>
</evidence>
<dbReference type="Pfam" id="PF11741">
    <property type="entry name" value="AMIN"/>
    <property type="match status" value="1"/>
</dbReference>
<proteinExistence type="predicted"/>
<comment type="catalytic activity">
    <reaction evidence="1">
        <text>Hydrolyzes the link between N-acetylmuramoyl residues and L-amino acid residues in certain cell-wall glycopeptides.</text>
        <dbReference type="EC" id="3.5.1.28"/>
    </reaction>
</comment>
<dbReference type="Proteomes" id="UP000198599">
    <property type="component" value="Unassembled WGS sequence"/>
</dbReference>
<evidence type="ECO:0000256" key="4">
    <source>
        <dbReference type="SAM" id="SignalP"/>
    </source>
</evidence>